<feature type="transmembrane region" description="Helical" evidence="9">
    <location>
        <begin position="151"/>
        <end position="173"/>
    </location>
</feature>
<evidence type="ECO:0000313" key="11">
    <source>
        <dbReference type="Proteomes" id="UP000215305"/>
    </source>
</evidence>
<evidence type="ECO:0000256" key="2">
    <source>
        <dbReference type="ARBA" id="ARBA00004687"/>
    </source>
</evidence>
<feature type="region of interest" description="Disordered" evidence="8">
    <location>
        <begin position="1"/>
        <end position="23"/>
    </location>
</feature>
<evidence type="ECO:0000313" key="10">
    <source>
        <dbReference type="EMBL" id="RHZ54133.1"/>
    </source>
</evidence>
<evidence type="ECO:0000256" key="3">
    <source>
        <dbReference type="ARBA" id="ARBA00022502"/>
    </source>
</evidence>
<feature type="transmembrane region" description="Helical" evidence="9">
    <location>
        <begin position="222"/>
        <end position="239"/>
    </location>
</feature>
<dbReference type="Proteomes" id="UP000215305">
    <property type="component" value="Unassembled WGS sequence"/>
</dbReference>
<evidence type="ECO:0000256" key="4">
    <source>
        <dbReference type="ARBA" id="ARBA00022692"/>
    </source>
</evidence>
<comment type="pathway">
    <text evidence="2">Glycolipid biosynthesis; glycosylphosphatidylinositol-anchor biosynthesis.</text>
</comment>
<feature type="compositionally biased region" description="Low complexity" evidence="8">
    <location>
        <begin position="9"/>
        <end position="18"/>
    </location>
</feature>
<organism evidence="10 11">
    <name type="scientific">Aspergillus thermomutatus</name>
    <name type="common">Neosartorya pseudofischeri</name>
    <dbReference type="NCBI Taxonomy" id="41047"/>
    <lineage>
        <taxon>Eukaryota</taxon>
        <taxon>Fungi</taxon>
        <taxon>Dikarya</taxon>
        <taxon>Ascomycota</taxon>
        <taxon>Pezizomycotina</taxon>
        <taxon>Eurotiomycetes</taxon>
        <taxon>Eurotiomycetidae</taxon>
        <taxon>Eurotiales</taxon>
        <taxon>Aspergillaceae</taxon>
        <taxon>Aspergillus</taxon>
        <taxon>Aspergillus subgen. Fumigati</taxon>
    </lineage>
</organism>
<evidence type="ECO:0000256" key="1">
    <source>
        <dbReference type="ARBA" id="ARBA00004477"/>
    </source>
</evidence>
<comment type="caution">
    <text evidence="10">The sequence shown here is derived from an EMBL/GenBank/DDBJ whole genome shotgun (WGS) entry which is preliminary data.</text>
</comment>
<accession>A0A397GYJ2</accession>
<evidence type="ECO:0000256" key="9">
    <source>
        <dbReference type="SAM" id="Phobius"/>
    </source>
</evidence>
<dbReference type="VEuPathDB" id="FungiDB:CDV56_101748"/>
<dbReference type="RefSeq" id="XP_026613871.1">
    <property type="nucleotide sequence ID" value="XM_026755367.1"/>
</dbReference>
<dbReference type="GO" id="GO:0006506">
    <property type="term" value="P:GPI anchor biosynthetic process"/>
    <property type="evidence" value="ECO:0007669"/>
    <property type="project" value="UniProtKB-UniPathway"/>
</dbReference>
<dbReference type="GO" id="GO:0005789">
    <property type="term" value="C:endoplasmic reticulum membrane"/>
    <property type="evidence" value="ECO:0007669"/>
    <property type="project" value="UniProtKB-SubCell"/>
</dbReference>
<keyword evidence="11" id="KW-1185">Reference proteome</keyword>
<keyword evidence="4 9" id="KW-0812">Transmembrane</keyword>
<sequence length="296" mass="31276">MTSAPPSPLRAANAASSAPVPPPVMKPSAPPVNILPTQLARTYSFLHPAALLAILAVRFEALVAEPVAEMLNTLPFLALLQVTYVMICLPPAGSAPSSKTGSDSGSGATSPVGEGDDKEKEKRKLPLRAGKLSRRKTQSHSAGLSAKLTPALLSLTLTFLLATPVLAILLVLFGVPLTTHNAETVLCAAHMALLASTALIYVHGVDGAVWREVWAFARPADAVWGGALGTALGAWFGAVPIPLDWDRPWQAFPITILTGAYIGFAVGSVVSRSSWLFGRWLEFMPEQDEVEAKKTE</sequence>
<dbReference type="InterPro" id="IPR009580">
    <property type="entry name" value="GPI_biosynthesis_protein_Pig-F"/>
</dbReference>
<feature type="transmembrane region" description="Helical" evidence="9">
    <location>
        <begin position="251"/>
        <end position="270"/>
    </location>
</feature>
<dbReference type="EMBL" id="NKHU02000114">
    <property type="protein sequence ID" value="RHZ54133.1"/>
    <property type="molecule type" value="Genomic_DNA"/>
</dbReference>
<dbReference type="GeneID" id="38123722"/>
<dbReference type="STRING" id="41047.A0A397GYJ2"/>
<feature type="compositionally biased region" description="Polar residues" evidence="8">
    <location>
        <begin position="95"/>
        <end position="109"/>
    </location>
</feature>
<keyword evidence="3" id="KW-0337">GPI-anchor biosynthesis</keyword>
<comment type="subcellular location">
    <subcellularLocation>
        <location evidence="1">Endoplasmic reticulum membrane</location>
        <topology evidence="1">Multi-pass membrane protein</topology>
    </subcellularLocation>
</comment>
<feature type="compositionally biased region" description="Basic residues" evidence="8">
    <location>
        <begin position="125"/>
        <end position="138"/>
    </location>
</feature>
<name>A0A397GYJ2_ASPTH</name>
<feature type="compositionally biased region" description="Basic and acidic residues" evidence="8">
    <location>
        <begin position="115"/>
        <end position="124"/>
    </location>
</feature>
<keyword evidence="7 9" id="KW-0472">Membrane</keyword>
<gene>
    <name evidence="10" type="primary">GPI11</name>
    <name evidence="10" type="ORF">CDV56_101748</name>
</gene>
<proteinExistence type="predicted"/>
<evidence type="ECO:0000256" key="5">
    <source>
        <dbReference type="ARBA" id="ARBA00022824"/>
    </source>
</evidence>
<evidence type="ECO:0000256" key="6">
    <source>
        <dbReference type="ARBA" id="ARBA00022989"/>
    </source>
</evidence>
<feature type="transmembrane region" description="Helical" evidence="9">
    <location>
        <begin position="185"/>
        <end position="202"/>
    </location>
</feature>
<protein>
    <submittedName>
        <fullName evidence="10">Glycosylphosphatidylinositol (GPI) anchor assembly protein</fullName>
    </submittedName>
</protein>
<evidence type="ECO:0000256" key="7">
    <source>
        <dbReference type="ARBA" id="ARBA00023136"/>
    </source>
</evidence>
<keyword evidence="6 9" id="KW-1133">Transmembrane helix</keyword>
<reference evidence="10" key="1">
    <citation type="submission" date="2018-08" db="EMBL/GenBank/DDBJ databases">
        <title>Draft genome sequence of azole-resistant Aspergillus thermomutatus (Neosartorya pseudofischeri) strain HMR AF 39, isolated from a human nasal aspirate.</title>
        <authorList>
            <person name="Parent-Michaud M."/>
            <person name="Dufresne P.J."/>
            <person name="Fournier E."/>
            <person name="Martineau C."/>
            <person name="Moreira S."/>
            <person name="Perkins V."/>
            <person name="De Repentigny L."/>
            <person name="Dufresne S.F."/>
        </authorList>
    </citation>
    <scope>NUCLEOTIDE SEQUENCE [LARGE SCALE GENOMIC DNA]</scope>
    <source>
        <strain evidence="10">HMR AF 39</strain>
    </source>
</reference>
<feature type="region of interest" description="Disordered" evidence="8">
    <location>
        <begin position="94"/>
        <end position="138"/>
    </location>
</feature>
<dbReference type="UniPathway" id="UPA00196"/>
<dbReference type="AlphaFoldDB" id="A0A397GYJ2"/>
<dbReference type="Pfam" id="PF06699">
    <property type="entry name" value="PIG-F"/>
    <property type="match status" value="1"/>
</dbReference>
<keyword evidence="5" id="KW-0256">Endoplasmic reticulum</keyword>
<evidence type="ECO:0000256" key="8">
    <source>
        <dbReference type="SAM" id="MobiDB-lite"/>
    </source>
</evidence>
<dbReference type="OrthoDB" id="17366at2759"/>